<evidence type="ECO:0000313" key="6">
    <source>
        <dbReference type="EMBL" id="ORY87892.1"/>
    </source>
</evidence>
<name>A0A1Y2FV77_PROLT</name>
<dbReference type="Pfam" id="PF23489">
    <property type="entry name" value="V-ATPase_su_f"/>
    <property type="match status" value="1"/>
</dbReference>
<evidence type="ECO:0000256" key="2">
    <source>
        <dbReference type="ARBA" id="ARBA00022692"/>
    </source>
</evidence>
<proteinExistence type="predicted"/>
<dbReference type="OrthoDB" id="67317at2759"/>
<gene>
    <name evidence="6" type="ORF">BCR37DRAFT_375843</name>
</gene>
<keyword evidence="2 5" id="KW-0812">Transmembrane</keyword>
<dbReference type="STRING" id="56484.A0A1Y2FV77"/>
<dbReference type="EMBL" id="MCFI01000001">
    <property type="protein sequence ID" value="ORY87892.1"/>
    <property type="molecule type" value="Genomic_DNA"/>
</dbReference>
<keyword evidence="7" id="KW-1185">Reference proteome</keyword>
<feature type="transmembrane region" description="Helical" evidence="5">
    <location>
        <begin position="64"/>
        <end position="88"/>
    </location>
</feature>
<evidence type="ECO:0000256" key="5">
    <source>
        <dbReference type="SAM" id="Phobius"/>
    </source>
</evidence>
<organism evidence="6 7">
    <name type="scientific">Protomyces lactucae-debilis</name>
    <dbReference type="NCBI Taxonomy" id="2754530"/>
    <lineage>
        <taxon>Eukaryota</taxon>
        <taxon>Fungi</taxon>
        <taxon>Dikarya</taxon>
        <taxon>Ascomycota</taxon>
        <taxon>Taphrinomycotina</taxon>
        <taxon>Taphrinomycetes</taxon>
        <taxon>Taphrinales</taxon>
        <taxon>Protomycetaceae</taxon>
        <taxon>Protomyces</taxon>
    </lineage>
</organism>
<keyword evidence="4 5" id="KW-0472">Membrane</keyword>
<evidence type="ECO:0000256" key="3">
    <source>
        <dbReference type="ARBA" id="ARBA00022989"/>
    </source>
</evidence>
<dbReference type="OMA" id="FCGSQVL"/>
<reference evidence="6 7" key="1">
    <citation type="submission" date="2016-07" db="EMBL/GenBank/DDBJ databases">
        <title>Pervasive Adenine N6-methylation of Active Genes in Fungi.</title>
        <authorList>
            <consortium name="DOE Joint Genome Institute"/>
            <person name="Mondo S.J."/>
            <person name="Dannebaum R.O."/>
            <person name="Kuo R.C."/>
            <person name="Labutti K."/>
            <person name="Haridas S."/>
            <person name="Kuo A."/>
            <person name="Salamov A."/>
            <person name="Ahrendt S.R."/>
            <person name="Lipzen A."/>
            <person name="Sullivan W."/>
            <person name="Andreopoulos W.B."/>
            <person name="Clum A."/>
            <person name="Lindquist E."/>
            <person name="Daum C."/>
            <person name="Ramamoorthy G.K."/>
            <person name="Gryganskyi A."/>
            <person name="Culley D."/>
            <person name="Magnuson J.K."/>
            <person name="James T.Y."/>
            <person name="O'Malley M.A."/>
            <person name="Stajich J.E."/>
            <person name="Spatafora J.W."/>
            <person name="Visel A."/>
            <person name="Grigoriev I.V."/>
        </authorList>
    </citation>
    <scope>NUCLEOTIDE SEQUENCE [LARGE SCALE GENOMIC DNA]</scope>
    <source>
        <strain evidence="6 7">12-1054</strain>
    </source>
</reference>
<comment type="subcellular location">
    <subcellularLocation>
        <location evidence="1">Membrane</location>
    </subcellularLocation>
</comment>
<dbReference type="GO" id="GO:0016020">
    <property type="term" value="C:membrane"/>
    <property type="evidence" value="ECO:0007669"/>
    <property type="project" value="UniProtKB-SubCell"/>
</dbReference>
<dbReference type="AlphaFoldDB" id="A0A1Y2FV77"/>
<evidence type="ECO:0000256" key="1">
    <source>
        <dbReference type="ARBA" id="ARBA00004370"/>
    </source>
</evidence>
<dbReference type="InterPro" id="IPR056552">
    <property type="entry name" value="Ribonucl_Kappa"/>
</dbReference>
<dbReference type="RefSeq" id="XP_040728387.1">
    <property type="nucleotide sequence ID" value="XM_040868463.1"/>
</dbReference>
<sequence>MDSENTTLDKALAMKPVVPAGYAYFCTILSFFAIIMLSVIAALFNYGAAALVDGLPEDVSGQDAASTCIATVIVYVVFFLFCGSQVFLSKRQGRIHL</sequence>
<accession>A0A1Y2FV77</accession>
<keyword evidence="3 5" id="KW-1133">Transmembrane helix</keyword>
<dbReference type="GeneID" id="63785062"/>
<feature type="transmembrane region" description="Helical" evidence="5">
    <location>
        <begin position="21"/>
        <end position="44"/>
    </location>
</feature>
<evidence type="ECO:0000256" key="4">
    <source>
        <dbReference type="ARBA" id="ARBA00023136"/>
    </source>
</evidence>
<dbReference type="Proteomes" id="UP000193685">
    <property type="component" value="Unassembled WGS sequence"/>
</dbReference>
<evidence type="ECO:0000313" key="7">
    <source>
        <dbReference type="Proteomes" id="UP000193685"/>
    </source>
</evidence>
<protein>
    <submittedName>
        <fullName evidence="6">Uncharacterized protein</fullName>
    </submittedName>
</protein>
<comment type="caution">
    <text evidence="6">The sequence shown here is derived from an EMBL/GenBank/DDBJ whole genome shotgun (WGS) entry which is preliminary data.</text>
</comment>